<organism evidence="1 2">
    <name type="scientific">Beta vulgaris subsp. vulgaris</name>
    <name type="common">Beet</name>
    <dbReference type="NCBI Taxonomy" id="3555"/>
    <lineage>
        <taxon>Eukaryota</taxon>
        <taxon>Viridiplantae</taxon>
        <taxon>Streptophyta</taxon>
        <taxon>Embryophyta</taxon>
        <taxon>Tracheophyta</taxon>
        <taxon>Spermatophyta</taxon>
        <taxon>Magnoliopsida</taxon>
        <taxon>eudicotyledons</taxon>
        <taxon>Gunneridae</taxon>
        <taxon>Pentapetalae</taxon>
        <taxon>Caryophyllales</taxon>
        <taxon>Chenopodiaceae</taxon>
        <taxon>Betoideae</taxon>
        <taxon>Beta</taxon>
    </lineage>
</organism>
<dbReference type="Proteomes" id="UP000035740">
    <property type="component" value="Unassembled WGS sequence"/>
</dbReference>
<feature type="non-terminal residue" evidence="1">
    <location>
        <position position="1"/>
    </location>
</feature>
<dbReference type="EMBL" id="KQ105930">
    <property type="protein sequence ID" value="KMS82089.1"/>
    <property type="molecule type" value="Genomic_DNA"/>
</dbReference>
<reference evidence="1 2" key="1">
    <citation type="journal article" date="2014" name="Nature">
        <title>The genome of the recently domesticated crop plant sugar beet (Beta vulgaris).</title>
        <authorList>
            <person name="Dohm J.C."/>
            <person name="Minoche A.E."/>
            <person name="Holtgrawe D."/>
            <person name="Capella-Gutierrez S."/>
            <person name="Zakrzewski F."/>
            <person name="Tafer H."/>
            <person name="Rupp O."/>
            <person name="Sorensen T.R."/>
            <person name="Stracke R."/>
            <person name="Reinhardt R."/>
            <person name="Goesmann A."/>
            <person name="Kraft T."/>
            <person name="Schulz B."/>
            <person name="Stadler P.F."/>
            <person name="Schmidt T."/>
            <person name="Gabaldon T."/>
            <person name="Lehrach H."/>
            <person name="Weisshaar B."/>
            <person name="Himmelbauer H."/>
        </authorList>
    </citation>
    <scope>NUCLEOTIDE SEQUENCE [LARGE SCALE GENOMIC DNA]</scope>
    <source>
        <tissue evidence="1">Taproot</tissue>
    </source>
</reference>
<accession>A0A0J8A208</accession>
<name>A0A0J8A208_BETVV</name>
<sequence>KSYLLIQHAPSLFTKSVTADTKATSCSINESNARSFH</sequence>
<keyword evidence="2" id="KW-1185">Reference proteome</keyword>
<proteinExistence type="predicted"/>
<gene>
    <name evidence="1" type="ORF">BVRB_034030</name>
</gene>
<evidence type="ECO:0000313" key="2">
    <source>
        <dbReference type="Proteomes" id="UP000035740"/>
    </source>
</evidence>
<evidence type="ECO:0000313" key="1">
    <source>
        <dbReference type="EMBL" id="KMS82089.1"/>
    </source>
</evidence>
<dbReference type="AlphaFoldDB" id="A0A0J8A208"/>
<dbReference type="Gramene" id="KMS82089">
    <property type="protein sequence ID" value="KMS82089"/>
    <property type="gene ID" value="BVRB_034030"/>
</dbReference>
<protein>
    <submittedName>
        <fullName evidence="1">Uncharacterized protein</fullName>
    </submittedName>
</protein>